<sequence>MSGSLPRGKANKSSLAHRAQQKFNSGKYVEAIDVLDKLISEIAPERDFKVQHNLAVAHFVSGRSNTKEFEHELRGLMKALIENVTEDQQAQDGKVNSRGSVGTPIGAGDIFMDQTSNYVLDNAADTTLKPLMNGNNSVDLMLDLGSEREAYFIRYNLAAALFIQKEYASARNILETLLRFIVMIDEKLAMHVCFLYLDIILHTSRGCVTSELERQECFKSAQTVMAYLERLHTGMITNHGSDEPGIVESNTVSNISQNSALTSPLNYSNAVTGIAAANNAISSGLSSTNFSDPEKRKESNGLNMVEFKFRLHLYRAKLLLLQSKLKLVKKEMKSALEIFQKEMKPFRDSESEDMNDKHNMHVPGNSAVLDIKNATALFLKANLEYLRKNYKKCIKLLASCSRDAVDESIFLNNMGCLHFQLGQRHAARSFFARALVNAVRDSKADSPIRSMILTNSSQYEILYNNGVQLLLRGDHPSAFRCLYVSSKLFYNRPKLWLRMGECCTRAFAKHQKSLNTADNRSALIEDIVGSGSHRRVILPTHVHCEEPFESKSRSNSIPGSPSAASDSSNSEDTPRMNLSFAAKCFRNVLVLYNRLVRTSRNGSTAESAVRIADESTETGTMSQGALDLLRQKALVNLSYVYLCLNEPRLALKHAREMLLVRTCSKANRYLSMMYATEALCMLSRAAEVTEILHSSTDVMALADEYAREEGIQASQARVGVHVNNATTLILQGKTSEAEDSVTRAVRENPGCRESLRLLVYVLVKKGDTKKALRVLKEAQVTQ</sequence>
<dbReference type="InterPro" id="IPR039740">
    <property type="entry name" value="CNOT10"/>
</dbReference>
<evidence type="ECO:0000256" key="2">
    <source>
        <dbReference type="SAM" id="MobiDB-lite"/>
    </source>
</evidence>
<dbReference type="InterPro" id="IPR019734">
    <property type="entry name" value="TPR_rpt"/>
</dbReference>
<dbReference type="Gene3D" id="1.25.40.10">
    <property type="entry name" value="Tetratricopeptide repeat domain"/>
    <property type="match status" value="2"/>
</dbReference>
<proteinExistence type="inferred from homology"/>
<dbReference type="EMBL" id="FR824065">
    <property type="protein sequence ID" value="CCA16347.1"/>
    <property type="molecule type" value="Genomic_DNA"/>
</dbReference>
<dbReference type="Pfam" id="PF13432">
    <property type="entry name" value="TPR_16"/>
    <property type="match status" value="1"/>
</dbReference>
<dbReference type="PANTHER" id="PTHR12979">
    <property type="entry name" value="CCR4-NOT TRANSCRIPTION COMPLEX SUBUNIT 10"/>
    <property type="match status" value="1"/>
</dbReference>
<name>F0W3F1_9STRA</name>
<evidence type="ECO:0000313" key="4">
    <source>
        <dbReference type="EMBL" id="CCA16347.1"/>
    </source>
</evidence>
<dbReference type="AlphaFoldDB" id="F0W3F1"/>
<dbReference type="PANTHER" id="PTHR12979:SF5">
    <property type="entry name" value="CCR4-NOT TRANSCRIPTION COMPLEX SUBUNIT 10"/>
    <property type="match status" value="1"/>
</dbReference>
<evidence type="ECO:0000313" key="3">
    <source>
        <dbReference type="EMBL" id="CCA15594.1"/>
    </source>
</evidence>
<accession>F0W3F1</accession>
<dbReference type="InterPro" id="IPR011990">
    <property type="entry name" value="TPR-like_helical_dom_sf"/>
</dbReference>
<dbReference type="SMART" id="SM00028">
    <property type="entry name" value="TPR"/>
    <property type="match status" value="3"/>
</dbReference>
<evidence type="ECO:0000256" key="1">
    <source>
        <dbReference type="ARBA" id="ARBA00010080"/>
    </source>
</evidence>
<feature type="region of interest" description="Disordered" evidence="2">
    <location>
        <begin position="547"/>
        <end position="574"/>
    </location>
</feature>
<reference evidence="3" key="2">
    <citation type="submission" date="2011-02" db="EMBL/GenBank/DDBJ databases">
        <authorList>
            <person name="MacLean D."/>
        </authorList>
    </citation>
    <scope>NUCLEOTIDE SEQUENCE</scope>
</reference>
<dbReference type="EMBL" id="FR824058">
    <property type="protein sequence ID" value="CCA15594.1"/>
    <property type="molecule type" value="Genomic_DNA"/>
</dbReference>
<protein>
    <submittedName>
        <fullName evidence="3">CCR4NOT transcription complex subunit putative</fullName>
    </submittedName>
</protein>
<organism evidence="3">
    <name type="scientific">Albugo laibachii Nc14</name>
    <dbReference type="NCBI Taxonomy" id="890382"/>
    <lineage>
        <taxon>Eukaryota</taxon>
        <taxon>Sar</taxon>
        <taxon>Stramenopiles</taxon>
        <taxon>Oomycota</taxon>
        <taxon>Peronosporomycetes</taxon>
        <taxon>Albuginales</taxon>
        <taxon>Albuginaceae</taxon>
        <taxon>Albugo</taxon>
    </lineage>
</organism>
<dbReference type="GO" id="GO:0006402">
    <property type="term" value="P:mRNA catabolic process"/>
    <property type="evidence" value="ECO:0007669"/>
    <property type="project" value="TreeGrafter"/>
</dbReference>
<comment type="similarity">
    <text evidence="1">Belongs to the CNOT10 family.</text>
</comment>
<dbReference type="SUPFAM" id="SSF48452">
    <property type="entry name" value="TPR-like"/>
    <property type="match status" value="2"/>
</dbReference>
<reference evidence="3" key="1">
    <citation type="journal article" date="2011" name="PLoS Biol.">
        <title>Gene gain and loss during evolution of obligate parasitism in the white rust pathogen of Arabidopsis thaliana.</title>
        <authorList>
            <person name="Kemen E."/>
            <person name="Gardiner A."/>
            <person name="Schultz-Larsen T."/>
            <person name="Kemen A.C."/>
            <person name="Balmuth A.L."/>
            <person name="Robert-Seilaniantz A."/>
            <person name="Bailey K."/>
            <person name="Holub E."/>
            <person name="Studholme D.J."/>
            <person name="Maclean D."/>
            <person name="Jones J.D."/>
        </authorList>
    </citation>
    <scope>NUCLEOTIDE SEQUENCE</scope>
</reference>
<feature type="compositionally biased region" description="Low complexity" evidence="2">
    <location>
        <begin position="556"/>
        <end position="570"/>
    </location>
</feature>
<dbReference type="HOGENOM" id="CLU_013100_0_0_1"/>
<gene>
    <name evidence="3" type="primary">AlNc14C13G1519</name>
    <name evidence="4" type="synonym">AlNc14C20G2122</name>
    <name evidence="3" type="ORF">ALNC14_017370</name>
    <name evidence="4" type="ORF">ALNC14_024900</name>
</gene>
<dbReference type="GO" id="GO:0017148">
    <property type="term" value="P:negative regulation of translation"/>
    <property type="evidence" value="ECO:0007669"/>
    <property type="project" value="TreeGrafter"/>
</dbReference>
<dbReference type="GO" id="GO:0030014">
    <property type="term" value="C:CCR4-NOT complex"/>
    <property type="evidence" value="ECO:0007669"/>
    <property type="project" value="InterPro"/>
</dbReference>